<reference evidence="9" key="1">
    <citation type="journal article" date="2020" name="Stud. Mycol.">
        <title>101 Dothideomycetes genomes: a test case for predicting lifestyles and emergence of pathogens.</title>
        <authorList>
            <person name="Haridas S."/>
            <person name="Albert R."/>
            <person name="Binder M."/>
            <person name="Bloem J."/>
            <person name="Labutti K."/>
            <person name="Salamov A."/>
            <person name="Andreopoulos B."/>
            <person name="Baker S."/>
            <person name="Barry K."/>
            <person name="Bills G."/>
            <person name="Bluhm B."/>
            <person name="Cannon C."/>
            <person name="Castanera R."/>
            <person name="Culley D."/>
            <person name="Daum C."/>
            <person name="Ezra D."/>
            <person name="Gonzalez J."/>
            <person name="Henrissat B."/>
            <person name="Kuo A."/>
            <person name="Liang C."/>
            <person name="Lipzen A."/>
            <person name="Lutzoni F."/>
            <person name="Magnuson J."/>
            <person name="Mondo S."/>
            <person name="Nolan M."/>
            <person name="Ohm R."/>
            <person name="Pangilinan J."/>
            <person name="Park H.-J."/>
            <person name="Ramirez L."/>
            <person name="Alfaro M."/>
            <person name="Sun H."/>
            <person name="Tritt A."/>
            <person name="Yoshinaga Y."/>
            <person name="Zwiers L.-H."/>
            <person name="Turgeon B."/>
            <person name="Goodwin S."/>
            <person name="Spatafora J."/>
            <person name="Crous P."/>
            <person name="Grigoriev I."/>
        </authorList>
    </citation>
    <scope>NUCLEOTIDE SEQUENCE</scope>
    <source>
        <strain evidence="9">CBS 260.36</strain>
    </source>
</reference>
<feature type="compositionally biased region" description="Low complexity" evidence="6">
    <location>
        <begin position="172"/>
        <end position="182"/>
    </location>
</feature>
<dbReference type="Pfam" id="PF02656">
    <property type="entry name" value="DUF202"/>
    <property type="match status" value="1"/>
</dbReference>
<comment type="subcellular location">
    <subcellularLocation>
        <location evidence="1">Cell membrane</location>
        <topology evidence="1">Multi-pass membrane protein</topology>
    </subcellularLocation>
</comment>
<keyword evidence="4 7" id="KW-1133">Transmembrane helix</keyword>
<proteinExistence type="predicted"/>
<evidence type="ECO:0000256" key="6">
    <source>
        <dbReference type="SAM" id="MobiDB-lite"/>
    </source>
</evidence>
<feature type="compositionally biased region" description="Low complexity" evidence="6">
    <location>
        <begin position="80"/>
        <end position="94"/>
    </location>
</feature>
<dbReference type="Proteomes" id="UP000799439">
    <property type="component" value="Unassembled WGS sequence"/>
</dbReference>
<protein>
    <recommendedName>
        <fullName evidence="8">DUF202 domain-containing protein</fullName>
    </recommendedName>
</protein>
<dbReference type="OrthoDB" id="199599at2759"/>
<dbReference type="AlphaFoldDB" id="A0A9P4J7Z7"/>
<evidence type="ECO:0000313" key="9">
    <source>
        <dbReference type="EMBL" id="KAF2154024.1"/>
    </source>
</evidence>
<evidence type="ECO:0000256" key="7">
    <source>
        <dbReference type="SAM" id="Phobius"/>
    </source>
</evidence>
<feature type="compositionally biased region" description="Low complexity" evidence="6">
    <location>
        <begin position="101"/>
        <end position="123"/>
    </location>
</feature>
<accession>A0A9P4J7Z7</accession>
<feature type="compositionally biased region" description="Polar residues" evidence="6">
    <location>
        <begin position="260"/>
        <end position="280"/>
    </location>
</feature>
<dbReference type="InterPro" id="IPR003807">
    <property type="entry name" value="DUF202"/>
</dbReference>
<organism evidence="9 10">
    <name type="scientific">Myriangium duriaei CBS 260.36</name>
    <dbReference type="NCBI Taxonomy" id="1168546"/>
    <lineage>
        <taxon>Eukaryota</taxon>
        <taxon>Fungi</taxon>
        <taxon>Dikarya</taxon>
        <taxon>Ascomycota</taxon>
        <taxon>Pezizomycotina</taxon>
        <taxon>Dothideomycetes</taxon>
        <taxon>Dothideomycetidae</taxon>
        <taxon>Myriangiales</taxon>
        <taxon>Myriangiaceae</taxon>
        <taxon>Myriangium</taxon>
    </lineage>
</organism>
<dbReference type="GO" id="GO:0005886">
    <property type="term" value="C:plasma membrane"/>
    <property type="evidence" value="ECO:0007669"/>
    <property type="project" value="UniProtKB-SubCell"/>
</dbReference>
<evidence type="ECO:0000313" key="10">
    <source>
        <dbReference type="Proteomes" id="UP000799439"/>
    </source>
</evidence>
<feature type="region of interest" description="Disordered" evidence="6">
    <location>
        <begin position="80"/>
        <end position="280"/>
    </location>
</feature>
<gene>
    <name evidence="9" type="ORF">K461DRAFT_292708</name>
</gene>
<dbReference type="InterPro" id="IPR052053">
    <property type="entry name" value="IM_YidH-like"/>
</dbReference>
<feature type="transmembrane region" description="Helical" evidence="7">
    <location>
        <begin position="443"/>
        <end position="462"/>
    </location>
</feature>
<keyword evidence="5 7" id="KW-0472">Membrane</keyword>
<evidence type="ECO:0000256" key="5">
    <source>
        <dbReference type="ARBA" id="ARBA00023136"/>
    </source>
</evidence>
<evidence type="ECO:0000256" key="1">
    <source>
        <dbReference type="ARBA" id="ARBA00004651"/>
    </source>
</evidence>
<name>A0A9P4J7Z7_9PEZI</name>
<feature type="compositionally biased region" description="Basic and acidic residues" evidence="6">
    <location>
        <begin position="321"/>
        <end position="332"/>
    </location>
</feature>
<feature type="compositionally biased region" description="Basic and acidic residues" evidence="6">
    <location>
        <begin position="298"/>
        <end position="307"/>
    </location>
</feature>
<evidence type="ECO:0000256" key="3">
    <source>
        <dbReference type="ARBA" id="ARBA00022692"/>
    </source>
</evidence>
<evidence type="ECO:0000259" key="8">
    <source>
        <dbReference type="Pfam" id="PF02656"/>
    </source>
</evidence>
<feature type="compositionally biased region" description="Polar residues" evidence="6">
    <location>
        <begin position="31"/>
        <end position="40"/>
    </location>
</feature>
<feature type="compositionally biased region" description="Polar residues" evidence="6">
    <location>
        <begin position="194"/>
        <end position="204"/>
    </location>
</feature>
<sequence length="509" mass="54573">MSEDTSASQSQSAAESDSEGDLITPRPGPSNPEQRTQQALSRPAKPTPEAFSRPNTFKEWRTDNIRERLELTDEEELLEQALELASSPSTTFSHSSKRRASSVSEPQRPSAPSRSSKSAAAPALQFSGITTVASTAPTEATSTSSSPQSRNPRSRSGSISSQKLREPKAKSKTSPTSSISIALKKAPEPDRTRNVSFHPSSFNRPSLMEDPAALSPNTSSLATYNVTRKLSPRGFGNDARRLTDEPESSADENTAIFRRSSGSKPTNGTNYGTSSSNTQTVAVDDDAHAEGYDGAAEEEPHPSSDKNKKSKTNGATSDAPAQRDENAKERESWWRRTAEKYGSIELENKGSVARDHLALERTFLAWLRTSLSFASIGIAVTQLFRLNTSLQSQGAPANAPGVIVSSGAGNDPLTATKMYTSEFLTALVTSPELRKLSGVGKPLGATFLGVAILILFVGFHRYFESQHYVIRGKFPASRGSIILVSVVAGALIVASLVVILGIKPSNMQT</sequence>
<evidence type="ECO:0000256" key="2">
    <source>
        <dbReference type="ARBA" id="ARBA00022475"/>
    </source>
</evidence>
<feature type="transmembrane region" description="Helical" evidence="7">
    <location>
        <begin position="482"/>
        <end position="502"/>
    </location>
</feature>
<dbReference type="PANTHER" id="PTHR34187">
    <property type="entry name" value="FGR18P"/>
    <property type="match status" value="1"/>
</dbReference>
<feature type="domain" description="DUF202" evidence="8">
    <location>
        <begin position="354"/>
        <end position="467"/>
    </location>
</feature>
<keyword evidence="3 7" id="KW-0812">Transmembrane</keyword>
<evidence type="ECO:0000256" key="4">
    <source>
        <dbReference type="ARBA" id="ARBA00022989"/>
    </source>
</evidence>
<dbReference type="EMBL" id="ML996084">
    <property type="protein sequence ID" value="KAF2154024.1"/>
    <property type="molecule type" value="Genomic_DNA"/>
</dbReference>
<dbReference type="PANTHER" id="PTHR34187:SF2">
    <property type="entry name" value="DUF202 DOMAIN-CONTAINING PROTEIN"/>
    <property type="match status" value="1"/>
</dbReference>
<feature type="compositionally biased region" description="Low complexity" evidence="6">
    <location>
        <begin position="1"/>
        <end position="15"/>
    </location>
</feature>
<keyword evidence="2" id="KW-1003">Cell membrane</keyword>
<feature type="compositionally biased region" description="Low complexity" evidence="6">
    <location>
        <begin position="130"/>
        <end position="158"/>
    </location>
</feature>
<comment type="caution">
    <text evidence="9">The sequence shown here is derived from an EMBL/GenBank/DDBJ whole genome shotgun (WGS) entry which is preliminary data.</text>
</comment>
<feature type="compositionally biased region" description="Polar residues" evidence="6">
    <location>
        <begin position="215"/>
        <end position="228"/>
    </location>
</feature>
<keyword evidence="10" id="KW-1185">Reference proteome</keyword>
<feature type="region of interest" description="Disordered" evidence="6">
    <location>
        <begin position="1"/>
        <end position="64"/>
    </location>
</feature>
<feature type="region of interest" description="Disordered" evidence="6">
    <location>
        <begin position="292"/>
        <end position="332"/>
    </location>
</feature>